<reference evidence="1" key="1">
    <citation type="submission" date="2019-11" db="EMBL/GenBank/DDBJ databases">
        <authorList>
            <person name="Qin S."/>
            <person name="Dong H."/>
        </authorList>
    </citation>
    <scope>NUCLEOTIDE SEQUENCE</scope>
    <source>
        <strain evidence="1">KP18-31</strain>
        <plasmid evidence="1">pKP18-31-2</plasmid>
    </source>
</reference>
<keyword evidence="1" id="KW-0614">Plasmid</keyword>
<geneLocation type="plasmid" evidence="1">
    <name>pKP18-31-2</name>
</geneLocation>
<organism evidence="1">
    <name type="scientific">Klebsiella quasipneumoniae</name>
    <dbReference type="NCBI Taxonomy" id="1463165"/>
    <lineage>
        <taxon>Bacteria</taxon>
        <taxon>Pseudomonadati</taxon>
        <taxon>Pseudomonadota</taxon>
        <taxon>Gammaproteobacteria</taxon>
        <taxon>Enterobacterales</taxon>
        <taxon>Enterobacteriaceae</taxon>
        <taxon>Klebsiella/Raoultella group</taxon>
        <taxon>Klebsiella</taxon>
        <taxon>Klebsiella pneumoniae complex</taxon>
    </lineage>
</organism>
<accession>A0A6M4NRJ9</accession>
<protein>
    <submittedName>
        <fullName evidence="1">Uncharacterized protein</fullName>
    </submittedName>
</protein>
<evidence type="ECO:0000313" key="1">
    <source>
        <dbReference type="EMBL" id="QJS00530.1"/>
    </source>
</evidence>
<sequence>MLVFFGYFHLIIFSLPELFSSPDDSAGMMAMKRTIMVSYPHKPANR</sequence>
<name>A0A6M4NRJ9_9ENTR</name>
<proteinExistence type="predicted"/>
<dbReference type="AlphaFoldDB" id="A0A6M4NRJ9"/>
<dbReference type="EMBL" id="MN661403">
    <property type="protein sequence ID" value="QJS00530.1"/>
    <property type="molecule type" value="Genomic_DNA"/>
</dbReference>